<comment type="caution">
    <text evidence="1">The sequence shown here is derived from an EMBL/GenBank/DDBJ whole genome shotgun (WGS) entry which is preliminary data.</text>
</comment>
<sequence>MNDFSYFYLFFTQLLKENCKRKYQKFGGNFIAIIN</sequence>
<dbReference type="Proteomes" id="UP001164250">
    <property type="component" value="Chromosome 7"/>
</dbReference>
<protein>
    <submittedName>
        <fullName evidence="1">Uncharacterized protein</fullName>
    </submittedName>
</protein>
<evidence type="ECO:0000313" key="1">
    <source>
        <dbReference type="EMBL" id="KAJ0093676.1"/>
    </source>
</evidence>
<dbReference type="EMBL" id="CM047903">
    <property type="protein sequence ID" value="KAJ0093676.1"/>
    <property type="molecule type" value="Genomic_DNA"/>
</dbReference>
<gene>
    <name evidence="1" type="ORF">Patl1_26361</name>
</gene>
<evidence type="ECO:0000313" key="2">
    <source>
        <dbReference type="Proteomes" id="UP001164250"/>
    </source>
</evidence>
<accession>A0ACC1B467</accession>
<name>A0ACC1B467_9ROSI</name>
<proteinExistence type="predicted"/>
<organism evidence="1 2">
    <name type="scientific">Pistacia atlantica</name>
    <dbReference type="NCBI Taxonomy" id="434234"/>
    <lineage>
        <taxon>Eukaryota</taxon>
        <taxon>Viridiplantae</taxon>
        <taxon>Streptophyta</taxon>
        <taxon>Embryophyta</taxon>
        <taxon>Tracheophyta</taxon>
        <taxon>Spermatophyta</taxon>
        <taxon>Magnoliopsida</taxon>
        <taxon>eudicotyledons</taxon>
        <taxon>Gunneridae</taxon>
        <taxon>Pentapetalae</taxon>
        <taxon>rosids</taxon>
        <taxon>malvids</taxon>
        <taxon>Sapindales</taxon>
        <taxon>Anacardiaceae</taxon>
        <taxon>Pistacia</taxon>
    </lineage>
</organism>
<reference evidence="2" key="1">
    <citation type="journal article" date="2023" name="G3 (Bethesda)">
        <title>Genome assembly and association tests identify interacting loci associated with vigor, precocity, and sex in interspecific pistachio rootstocks.</title>
        <authorList>
            <person name="Palmer W."/>
            <person name="Jacygrad E."/>
            <person name="Sagayaradj S."/>
            <person name="Cavanaugh K."/>
            <person name="Han R."/>
            <person name="Bertier L."/>
            <person name="Beede B."/>
            <person name="Kafkas S."/>
            <person name="Golino D."/>
            <person name="Preece J."/>
            <person name="Michelmore R."/>
        </authorList>
    </citation>
    <scope>NUCLEOTIDE SEQUENCE [LARGE SCALE GENOMIC DNA]</scope>
</reference>
<keyword evidence="2" id="KW-1185">Reference proteome</keyword>